<feature type="active site" description="Cysteine persulfide intermediate" evidence="3">
    <location>
        <position position="117"/>
    </location>
</feature>
<comment type="caution">
    <text evidence="3">Lacks conserved residue(s) required for the propagation of feature annotation.</text>
</comment>
<dbReference type="KEGG" id="dat:HRM2_03360"/>
<dbReference type="GO" id="GO:0005737">
    <property type="term" value="C:cytoplasm"/>
    <property type="evidence" value="ECO:0007669"/>
    <property type="project" value="UniProtKB-SubCell"/>
</dbReference>
<dbReference type="Gene3D" id="3.40.140.10">
    <property type="entry name" value="Cytidine Deaminase, domain 2"/>
    <property type="match status" value="1"/>
</dbReference>
<dbReference type="Pfam" id="PF02634">
    <property type="entry name" value="FdhD-NarQ"/>
    <property type="match status" value="1"/>
</dbReference>
<evidence type="ECO:0000313" key="5">
    <source>
        <dbReference type="Proteomes" id="UP000000442"/>
    </source>
</evidence>
<keyword evidence="2 3" id="KW-0501">Molybdenum cofactor biosynthesis</keyword>
<dbReference type="PIRSF" id="PIRSF015626">
    <property type="entry name" value="FdhD"/>
    <property type="match status" value="1"/>
</dbReference>
<proteinExistence type="inferred from homology"/>
<dbReference type="eggNOG" id="COG1526">
    <property type="taxonomic scope" value="Bacteria"/>
</dbReference>
<evidence type="ECO:0000256" key="1">
    <source>
        <dbReference type="ARBA" id="ARBA00022490"/>
    </source>
</evidence>
<dbReference type="EMBL" id="CP001087">
    <property type="protein sequence ID" value="ACN13458.1"/>
    <property type="molecule type" value="Genomic_DNA"/>
</dbReference>
<dbReference type="AlphaFoldDB" id="C0QGI3"/>
<dbReference type="OrthoDB" id="3197277at2"/>
<dbReference type="GO" id="GO:0097163">
    <property type="term" value="F:sulfur carrier activity"/>
    <property type="evidence" value="ECO:0007669"/>
    <property type="project" value="UniProtKB-UniRule"/>
</dbReference>
<evidence type="ECO:0000256" key="3">
    <source>
        <dbReference type="HAMAP-Rule" id="MF_00187"/>
    </source>
</evidence>
<dbReference type="HOGENOM" id="CLU_056887_2_0_7"/>
<evidence type="ECO:0000313" key="4">
    <source>
        <dbReference type="EMBL" id="ACN13458.1"/>
    </source>
</evidence>
<dbReference type="Proteomes" id="UP000000442">
    <property type="component" value="Chromosome"/>
</dbReference>
<protein>
    <recommendedName>
        <fullName evidence="3">Sulfur carrier protein FdhD</fullName>
    </recommendedName>
</protein>
<dbReference type="Gene3D" id="3.10.20.10">
    <property type="match status" value="1"/>
</dbReference>
<comment type="subcellular location">
    <subcellularLocation>
        <location evidence="3">Cytoplasm</location>
    </subcellularLocation>
</comment>
<dbReference type="InterPro" id="IPR003786">
    <property type="entry name" value="FdhD"/>
</dbReference>
<dbReference type="PANTHER" id="PTHR30592">
    <property type="entry name" value="FORMATE DEHYDROGENASE"/>
    <property type="match status" value="1"/>
</dbReference>
<dbReference type="SUPFAM" id="SSF53927">
    <property type="entry name" value="Cytidine deaminase-like"/>
    <property type="match status" value="1"/>
</dbReference>
<comment type="function">
    <text evidence="3">Required for formate dehydrogenase (FDH) activity. Acts as a sulfur carrier protein that transfers sulfur from IscS to the molybdenum cofactor prior to its insertion into FDH.</text>
</comment>
<sequence length="274" mass="29864">MDKKDALHRMLTPIVARYYLPGGIKPIDLELIQEEPLAINIQGKTYATVMRTPGDERAHAAGFCLAEGIVDHPGDIRDIALCDGENSNVAAIMLTQARYEQVNAILGNKSRVSQTSCGICGREIIDDLGKLLTPVPSTMKISFAEAMAAASQLKTIQQLRRRCFSSHGVAVLNNRLEQIATAEDAGRHNALDKAIGKLFLEQRLSEARVAVLSSRSSYEMIQKSARAGIEIVISMSRPTALALDLANQLGMTLASVRDEGLYVYSGQHRMGTEQ</sequence>
<dbReference type="GO" id="GO:0016783">
    <property type="term" value="F:sulfurtransferase activity"/>
    <property type="evidence" value="ECO:0007669"/>
    <property type="project" value="InterPro"/>
</dbReference>
<reference evidence="4 5" key="1">
    <citation type="journal article" date="2009" name="Environ. Microbiol.">
        <title>Genome sequence of Desulfobacterium autotrophicum HRM2, a marine sulfate reducer oxidizing organic carbon completely to carbon dioxide.</title>
        <authorList>
            <person name="Strittmatter A.W."/>
            <person name="Liesegang H."/>
            <person name="Rabus R."/>
            <person name="Decker I."/>
            <person name="Amann J."/>
            <person name="Andres S."/>
            <person name="Henne A."/>
            <person name="Fricke W.F."/>
            <person name="Martinez-Arias R."/>
            <person name="Bartels D."/>
            <person name="Goesmann A."/>
            <person name="Krause L."/>
            <person name="Puehler A."/>
            <person name="Klenk H.P."/>
            <person name="Richter M."/>
            <person name="Schuler M."/>
            <person name="Gloeckner F.O."/>
            <person name="Meyerdierks A."/>
            <person name="Gottschalk G."/>
            <person name="Amann R."/>
        </authorList>
    </citation>
    <scope>NUCLEOTIDE SEQUENCE [LARGE SCALE GENOMIC DNA]</scope>
    <source>
        <strain evidence="5">ATCC 43914 / DSM 3382 / HRM2</strain>
    </source>
</reference>
<dbReference type="GO" id="GO:0006777">
    <property type="term" value="P:Mo-molybdopterin cofactor biosynthetic process"/>
    <property type="evidence" value="ECO:0007669"/>
    <property type="project" value="UniProtKB-UniRule"/>
</dbReference>
<dbReference type="InterPro" id="IPR016193">
    <property type="entry name" value="Cytidine_deaminase-like"/>
</dbReference>
<keyword evidence="1 3" id="KW-0963">Cytoplasm</keyword>
<dbReference type="HAMAP" id="MF_00187">
    <property type="entry name" value="FdhD"/>
    <property type="match status" value="1"/>
</dbReference>
<accession>C0QGI3</accession>
<name>C0QGI3_DESAH</name>
<comment type="similarity">
    <text evidence="3">Belongs to the FdhD family.</text>
</comment>
<gene>
    <name evidence="3 4" type="primary">fdhD</name>
    <name evidence="4" type="ordered locus">HRM2_03360</name>
</gene>
<dbReference type="RefSeq" id="WP_012662707.1">
    <property type="nucleotide sequence ID" value="NC_012108.1"/>
</dbReference>
<dbReference type="STRING" id="177437.HRM2_03360"/>
<dbReference type="PANTHER" id="PTHR30592:SF1">
    <property type="entry name" value="SULFUR CARRIER PROTEIN FDHD"/>
    <property type="match status" value="1"/>
</dbReference>
<dbReference type="NCBIfam" id="TIGR00129">
    <property type="entry name" value="fdhD_narQ"/>
    <property type="match status" value="1"/>
</dbReference>
<evidence type="ECO:0000256" key="2">
    <source>
        <dbReference type="ARBA" id="ARBA00023150"/>
    </source>
</evidence>
<organism evidence="4 5">
    <name type="scientific">Desulforapulum autotrophicum (strain ATCC 43914 / DSM 3382 / VKM B-1955 / HRM2)</name>
    <name type="common">Desulfobacterium autotrophicum</name>
    <dbReference type="NCBI Taxonomy" id="177437"/>
    <lineage>
        <taxon>Bacteria</taxon>
        <taxon>Pseudomonadati</taxon>
        <taxon>Thermodesulfobacteriota</taxon>
        <taxon>Desulfobacteria</taxon>
        <taxon>Desulfobacterales</taxon>
        <taxon>Desulfobacteraceae</taxon>
        <taxon>Desulforapulum</taxon>
    </lineage>
</organism>
<keyword evidence="5" id="KW-1185">Reference proteome</keyword>